<protein>
    <recommendedName>
        <fullName evidence="2">DUF1643 domain-containing protein</fullName>
    </recommendedName>
</protein>
<dbReference type="EMBL" id="LAZR01023165">
    <property type="protein sequence ID" value="KKL79458.1"/>
    <property type="molecule type" value="Genomic_DNA"/>
</dbReference>
<gene>
    <name evidence="1" type="ORF">LCGC14_2014630</name>
</gene>
<proteinExistence type="predicted"/>
<reference evidence="1" key="1">
    <citation type="journal article" date="2015" name="Nature">
        <title>Complex archaea that bridge the gap between prokaryotes and eukaryotes.</title>
        <authorList>
            <person name="Spang A."/>
            <person name="Saw J.H."/>
            <person name="Jorgensen S.L."/>
            <person name="Zaremba-Niedzwiedzka K."/>
            <person name="Martijn J."/>
            <person name="Lind A.E."/>
            <person name="van Eijk R."/>
            <person name="Schleper C."/>
            <person name="Guy L."/>
            <person name="Ettema T.J."/>
        </authorList>
    </citation>
    <scope>NUCLEOTIDE SEQUENCE</scope>
</reference>
<evidence type="ECO:0008006" key="2">
    <source>
        <dbReference type="Google" id="ProtNLM"/>
    </source>
</evidence>
<comment type="caution">
    <text evidence="1">The sequence shown here is derived from an EMBL/GenBank/DDBJ whole genome shotgun (WGS) entry which is preliminary data.</text>
</comment>
<dbReference type="Pfam" id="PF07799">
    <property type="entry name" value="DUF1643"/>
    <property type="match status" value="1"/>
</dbReference>
<sequence>MIRIATFSEDRKYRYILGRQWGDGPWVTFIMLNPSTANEAEDDPTIRTCIAFTQSWGYGGLNAVNLFGFVASNVKDLYAAADPDGPMNDVIRSLAINRSQLSIAAWGNPGSYRDAGKNLIAAYPGLKCLTMTKQGQPGHPLYLPRDLQPREIARI</sequence>
<name>A0A0F9EZB7_9ZZZZ</name>
<accession>A0A0F9EZB7</accession>
<organism evidence="1">
    <name type="scientific">marine sediment metagenome</name>
    <dbReference type="NCBI Taxonomy" id="412755"/>
    <lineage>
        <taxon>unclassified sequences</taxon>
        <taxon>metagenomes</taxon>
        <taxon>ecological metagenomes</taxon>
    </lineage>
</organism>
<evidence type="ECO:0000313" key="1">
    <source>
        <dbReference type="EMBL" id="KKL79458.1"/>
    </source>
</evidence>
<dbReference type="AlphaFoldDB" id="A0A0F9EZB7"/>
<dbReference type="InterPro" id="IPR012441">
    <property type="entry name" value="DUF1643"/>
</dbReference>